<dbReference type="InterPro" id="IPR045339">
    <property type="entry name" value="DUF6534"/>
</dbReference>
<evidence type="ECO:0000313" key="4">
    <source>
        <dbReference type="Proteomes" id="UP000054988"/>
    </source>
</evidence>
<proteinExistence type="predicted"/>
<evidence type="ECO:0000313" key="3">
    <source>
        <dbReference type="EMBL" id="KTB42211.1"/>
    </source>
</evidence>
<organism evidence="3 4">
    <name type="scientific">Moniliophthora roreri</name>
    <name type="common">Frosty pod rot fungus</name>
    <name type="synonym">Monilia roreri</name>
    <dbReference type="NCBI Taxonomy" id="221103"/>
    <lineage>
        <taxon>Eukaryota</taxon>
        <taxon>Fungi</taxon>
        <taxon>Dikarya</taxon>
        <taxon>Basidiomycota</taxon>
        <taxon>Agaricomycotina</taxon>
        <taxon>Agaricomycetes</taxon>
        <taxon>Agaricomycetidae</taxon>
        <taxon>Agaricales</taxon>
        <taxon>Marasmiineae</taxon>
        <taxon>Marasmiaceae</taxon>
        <taxon>Moniliophthora</taxon>
    </lineage>
</organism>
<dbReference type="EMBL" id="LATX01001367">
    <property type="protein sequence ID" value="KTB42211.1"/>
    <property type="molecule type" value="Genomic_DNA"/>
</dbReference>
<keyword evidence="1" id="KW-1133">Transmembrane helix</keyword>
<sequence>MADPSLPAPHLDLGDTFGAFSVAVNISSCLYGVTCLQTWYYFRNYHDRWLLRGVVLAILVLETAHAILAIHAVYHYLVLNFANPAGLSKHVWSIVFVIPITTATNTIVHLFYAARIYLLSGGKDWWTPAIVCVLKIVQIVLSISAYPYFAAAANSLKRLKSLQFLQSGLANVALSCNAALDIICALALSYYLHTSRSGVKSTETLINRLIAHAINNGALTSLADISVVIFLAPIPKNLVYLGIFEIVGNLYANSLLSTLNSRNSHLQASLAAELASPHLSFGTPVPLASTRATGTSSTDTAKVKSYFDTKNKAAS</sequence>
<gene>
    <name evidence="3" type="ORF">WG66_5213</name>
</gene>
<evidence type="ECO:0000259" key="2">
    <source>
        <dbReference type="Pfam" id="PF20152"/>
    </source>
</evidence>
<keyword evidence="1" id="KW-0812">Transmembrane</keyword>
<feature type="transmembrane region" description="Helical" evidence="1">
    <location>
        <begin position="54"/>
        <end position="78"/>
    </location>
</feature>
<dbReference type="AlphaFoldDB" id="A0A0W0G0Z0"/>
<accession>A0A0W0G0Z0</accession>
<feature type="transmembrane region" description="Helical" evidence="1">
    <location>
        <begin position="169"/>
        <end position="192"/>
    </location>
</feature>
<feature type="transmembrane region" description="Helical" evidence="1">
    <location>
        <begin position="213"/>
        <end position="232"/>
    </location>
</feature>
<reference evidence="3 4" key="1">
    <citation type="submission" date="2015-12" db="EMBL/GenBank/DDBJ databases">
        <title>Draft genome sequence of Moniliophthora roreri, the causal agent of frosty pod rot of cacao.</title>
        <authorList>
            <person name="Aime M.C."/>
            <person name="Diaz-Valderrama J.R."/>
            <person name="Kijpornyongpan T."/>
            <person name="Phillips-Mora W."/>
        </authorList>
    </citation>
    <scope>NUCLEOTIDE SEQUENCE [LARGE SCALE GENOMIC DNA]</scope>
    <source>
        <strain evidence="3 4">MCA 2952</strain>
    </source>
</reference>
<dbReference type="Pfam" id="PF20152">
    <property type="entry name" value="DUF6534"/>
    <property type="match status" value="1"/>
</dbReference>
<feature type="transmembrane region" description="Helical" evidence="1">
    <location>
        <begin position="90"/>
        <end position="113"/>
    </location>
</feature>
<feature type="domain" description="DUF6534" evidence="2">
    <location>
        <begin position="178"/>
        <end position="264"/>
    </location>
</feature>
<evidence type="ECO:0000256" key="1">
    <source>
        <dbReference type="SAM" id="Phobius"/>
    </source>
</evidence>
<feature type="transmembrane region" description="Helical" evidence="1">
    <location>
        <begin position="125"/>
        <end position="149"/>
    </location>
</feature>
<protein>
    <recommendedName>
        <fullName evidence="2">DUF6534 domain-containing protein</fullName>
    </recommendedName>
</protein>
<name>A0A0W0G0Z0_MONRR</name>
<dbReference type="PANTHER" id="PTHR40465">
    <property type="entry name" value="CHROMOSOME 1, WHOLE GENOME SHOTGUN SEQUENCE"/>
    <property type="match status" value="1"/>
</dbReference>
<dbReference type="PANTHER" id="PTHR40465:SF1">
    <property type="entry name" value="DUF6534 DOMAIN-CONTAINING PROTEIN"/>
    <property type="match status" value="1"/>
</dbReference>
<dbReference type="Proteomes" id="UP000054988">
    <property type="component" value="Unassembled WGS sequence"/>
</dbReference>
<feature type="transmembrane region" description="Helical" evidence="1">
    <location>
        <begin position="20"/>
        <end position="42"/>
    </location>
</feature>
<comment type="caution">
    <text evidence="3">The sequence shown here is derived from an EMBL/GenBank/DDBJ whole genome shotgun (WGS) entry which is preliminary data.</text>
</comment>
<keyword evidence="1" id="KW-0472">Membrane</keyword>